<dbReference type="PROSITE" id="PS00108">
    <property type="entry name" value="PROTEIN_KINASE_ST"/>
    <property type="match status" value="1"/>
</dbReference>
<comment type="catalytic activity">
    <reaction evidence="8">
        <text>L-seryl-[protein] + ATP = O-phospho-L-seryl-[protein] + ADP + H(+)</text>
        <dbReference type="Rhea" id="RHEA:17989"/>
        <dbReference type="Rhea" id="RHEA-COMP:9863"/>
        <dbReference type="Rhea" id="RHEA-COMP:11604"/>
        <dbReference type="ChEBI" id="CHEBI:15378"/>
        <dbReference type="ChEBI" id="CHEBI:29999"/>
        <dbReference type="ChEBI" id="CHEBI:30616"/>
        <dbReference type="ChEBI" id="CHEBI:83421"/>
        <dbReference type="ChEBI" id="CHEBI:456216"/>
        <dbReference type="EC" id="2.7.11.1"/>
    </reaction>
</comment>
<proteinExistence type="inferred from homology"/>
<dbReference type="SUPFAM" id="SSF56112">
    <property type="entry name" value="Protein kinase-like (PK-like)"/>
    <property type="match status" value="1"/>
</dbReference>
<comment type="catalytic activity">
    <reaction evidence="7">
        <text>L-threonyl-[protein] + ATP = O-phospho-L-threonyl-[protein] + ADP + H(+)</text>
        <dbReference type="Rhea" id="RHEA:46608"/>
        <dbReference type="Rhea" id="RHEA-COMP:11060"/>
        <dbReference type="Rhea" id="RHEA-COMP:11605"/>
        <dbReference type="ChEBI" id="CHEBI:15378"/>
        <dbReference type="ChEBI" id="CHEBI:30013"/>
        <dbReference type="ChEBI" id="CHEBI:30616"/>
        <dbReference type="ChEBI" id="CHEBI:61977"/>
        <dbReference type="ChEBI" id="CHEBI:456216"/>
        <dbReference type="EC" id="2.7.11.1"/>
    </reaction>
</comment>
<dbReference type="GO" id="GO:0004674">
    <property type="term" value="F:protein serine/threonine kinase activity"/>
    <property type="evidence" value="ECO:0007669"/>
    <property type="project" value="UniProtKB-KW"/>
</dbReference>
<comment type="similarity">
    <text evidence="10">Belongs to the protein kinase superfamily.</text>
</comment>
<keyword evidence="6 9" id="KW-0067">ATP-binding</keyword>
<gene>
    <name evidence="12" type="ORF">TPC1_15660</name>
</gene>
<dbReference type="PANTHER" id="PTHR44899:SF3">
    <property type="entry name" value="SERINE_THREONINE-PROTEIN KINASE NEK1"/>
    <property type="match status" value="1"/>
</dbReference>
<accession>A0A146K6E2</accession>
<feature type="domain" description="Protein kinase" evidence="11">
    <location>
        <begin position="3"/>
        <end position="257"/>
    </location>
</feature>
<feature type="non-terminal residue" evidence="12">
    <location>
        <position position="1"/>
    </location>
</feature>
<evidence type="ECO:0000256" key="3">
    <source>
        <dbReference type="ARBA" id="ARBA00022679"/>
    </source>
</evidence>
<dbReference type="InterPro" id="IPR000719">
    <property type="entry name" value="Prot_kinase_dom"/>
</dbReference>
<dbReference type="InterPro" id="IPR011009">
    <property type="entry name" value="Kinase-like_dom_sf"/>
</dbReference>
<reference evidence="12" key="1">
    <citation type="submission" date="2015-07" db="EMBL/GenBank/DDBJ databases">
        <title>Adaptation to a free-living lifestyle via gene acquisitions in the diplomonad Trepomonas sp. PC1.</title>
        <authorList>
            <person name="Xu F."/>
            <person name="Jerlstrom-Hultqvist J."/>
            <person name="Kolisko M."/>
            <person name="Simpson A.G.B."/>
            <person name="Roger A.J."/>
            <person name="Svard S.G."/>
            <person name="Andersson J.O."/>
        </authorList>
    </citation>
    <scope>NUCLEOTIDE SEQUENCE</scope>
    <source>
        <strain evidence="12">PC1</strain>
    </source>
</reference>
<evidence type="ECO:0000256" key="4">
    <source>
        <dbReference type="ARBA" id="ARBA00022741"/>
    </source>
</evidence>
<dbReference type="Pfam" id="PF00069">
    <property type="entry name" value="Pkinase"/>
    <property type="match status" value="1"/>
</dbReference>
<protein>
    <recommendedName>
        <fullName evidence="1">non-specific serine/threonine protein kinase</fullName>
        <ecNumber evidence="1">2.7.11.1</ecNumber>
    </recommendedName>
</protein>
<dbReference type="InterPro" id="IPR008271">
    <property type="entry name" value="Ser/Thr_kinase_AS"/>
</dbReference>
<organism evidence="12">
    <name type="scientific">Trepomonas sp. PC1</name>
    <dbReference type="NCBI Taxonomy" id="1076344"/>
    <lineage>
        <taxon>Eukaryota</taxon>
        <taxon>Metamonada</taxon>
        <taxon>Diplomonadida</taxon>
        <taxon>Hexamitidae</taxon>
        <taxon>Hexamitinae</taxon>
        <taxon>Trepomonas</taxon>
    </lineage>
</organism>
<dbReference type="SMART" id="SM00220">
    <property type="entry name" value="S_TKc"/>
    <property type="match status" value="1"/>
</dbReference>
<keyword evidence="2 10" id="KW-0723">Serine/threonine-protein kinase</keyword>
<dbReference type="EMBL" id="GDID01004196">
    <property type="protein sequence ID" value="JAP92410.1"/>
    <property type="molecule type" value="Transcribed_RNA"/>
</dbReference>
<feature type="binding site" evidence="9">
    <location>
        <position position="32"/>
    </location>
    <ligand>
        <name>ATP</name>
        <dbReference type="ChEBI" id="CHEBI:30616"/>
    </ligand>
</feature>
<keyword evidence="4 9" id="KW-0547">Nucleotide-binding</keyword>
<dbReference type="InterPro" id="IPR017441">
    <property type="entry name" value="Protein_kinase_ATP_BS"/>
</dbReference>
<dbReference type="GO" id="GO:0005524">
    <property type="term" value="F:ATP binding"/>
    <property type="evidence" value="ECO:0007669"/>
    <property type="project" value="UniProtKB-UniRule"/>
</dbReference>
<dbReference type="InterPro" id="IPR051131">
    <property type="entry name" value="NEK_Ser/Thr_kinase_NIMA"/>
</dbReference>
<dbReference type="PROSITE" id="PS50011">
    <property type="entry name" value="PROTEIN_KINASE_DOM"/>
    <property type="match status" value="1"/>
</dbReference>
<evidence type="ECO:0000256" key="10">
    <source>
        <dbReference type="RuleBase" id="RU000304"/>
    </source>
</evidence>
<evidence type="ECO:0000256" key="7">
    <source>
        <dbReference type="ARBA" id="ARBA00047899"/>
    </source>
</evidence>
<keyword evidence="3" id="KW-0808">Transferase</keyword>
<name>A0A146K6E2_9EUKA</name>
<dbReference type="AlphaFoldDB" id="A0A146K6E2"/>
<sequence length="381" mass="44294">YEYTKSDVIGSGSFGDVYMAFDKQNNKVCVIKIVRESEQVSLNRLELEAKKLEQLVHPHIVHGVDHFQFENEFYIVMDYYENGDLDQFIQTQRPSEDQILLWSAQISSALNYLNQKKIIHRDVKLQNIFLDQNLNAFLGDFGTIKELGSQKLTETFIGTPQIMSPELLNEQPYGIKSDMWALGTIIYELTSGKAPFKSQNFISLIQMISKGQYEKLSTQNEIILTLVENLIQIDEFKRWDSYKVCKFLEENGYHSEVEEVEDFRQSLQRRETNAIHEIKNLGINKKLQSEYQKVLECVKDEIKLQKLIFAQNLLLKCVDVKEIAKIYQVQTNGFSYQDDQILEKEEELFLKIMNALQVQGGSDVFQKIKLLVVANIMINEE</sequence>
<dbReference type="PANTHER" id="PTHR44899">
    <property type="entry name" value="CAMK FAMILY PROTEIN KINASE"/>
    <property type="match status" value="1"/>
</dbReference>
<evidence type="ECO:0000256" key="9">
    <source>
        <dbReference type="PROSITE-ProRule" id="PRU10141"/>
    </source>
</evidence>
<keyword evidence="5 12" id="KW-0418">Kinase</keyword>
<feature type="non-terminal residue" evidence="12">
    <location>
        <position position="381"/>
    </location>
</feature>
<evidence type="ECO:0000256" key="2">
    <source>
        <dbReference type="ARBA" id="ARBA00022527"/>
    </source>
</evidence>
<evidence type="ECO:0000259" key="11">
    <source>
        <dbReference type="PROSITE" id="PS50011"/>
    </source>
</evidence>
<dbReference type="Gene3D" id="1.10.510.10">
    <property type="entry name" value="Transferase(Phosphotransferase) domain 1"/>
    <property type="match status" value="1"/>
</dbReference>
<dbReference type="EC" id="2.7.11.1" evidence="1"/>
<evidence type="ECO:0000256" key="1">
    <source>
        <dbReference type="ARBA" id="ARBA00012513"/>
    </source>
</evidence>
<dbReference type="PROSITE" id="PS00107">
    <property type="entry name" value="PROTEIN_KINASE_ATP"/>
    <property type="match status" value="1"/>
</dbReference>
<evidence type="ECO:0000256" key="5">
    <source>
        <dbReference type="ARBA" id="ARBA00022777"/>
    </source>
</evidence>
<evidence type="ECO:0000256" key="6">
    <source>
        <dbReference type="ARBA" id="ARBA00022840"/>
    </source>
</evidence>
<evidence type="ECO:0000313" key="12">
    <source>
        <dbReference type="EMBL" id="JAP92410.1"/>
    </source>
</evidence>
<evidence type="ECO:0000256" key="8">
    <source>
        <dbReference type="ARBA" id="ARBA00048679"/>
    </source>
</evidence>